<evidence type="ECO:0000313" key="3">
    <source>
        <dbReference type="EMBL" id="PIO56899.1"/>
    </source>
</evidence>
<dbReference type="GO" id="GO:0000027">
    <property type="term" value="P:ribosomal large subunit assembly"/>
    <property type="evidence" value="ECO:0007669"/>
    <property type="project" value="TreeGrafter"/>
</dbReference>
<protein>
    <submittedName>
        <fullName evidence="3">Uncharacterized protein</fullName>
    </submittedName>
</protein>
<accession>A0A2G9TFZ5</accession>
<keyword evidence="1" id="KW-0547">Nucleotide-binding</keyword>
<name>A0A2G9TFZ5_TELCI</name>
<feature type="non-terminal residue" evidence="3">
    <location>
        <position position="1"/>
    </location>
</feature>
<dbReference type="EMBL" id="KZ372077">
    <property type="protein sequence ID" value="PIO56899.1"/>
    <property type="molecule type" value="Genomic_DNA"/>
</dbReference>
<proteinExistence type="predicted"/>
<dbReference type="AlphaFoldDB" id="A0A2G9TFZ5"/>
<keyword evidence="4" id="KW-1185">Reference proteome</keyword>
<sequence>SLILEAIKTFLNAKLSTSHMKMSVLIENIIEQCEEWEKMADRMNSLRQELAPLRELLVDWKKMEVRSWGELLRRVEKDGQLRTQLVVFPLFDALFKAETDWAQLLGRSTVSSQLHSIGAHFEQYVPLVEQSLREAREPAEDALKDYVKIVKFNDLNLWNIKVSSQKAHTHLFKIIRRFREAVGAQVQPLFDKLVQIDSASVAVLPDLSEVKADGRGRRAVELANTIMAKAATVCDITAAVELAEQTKCCDEAIRVLINYQGEDEEKTSVHKCAGGRNASIRKAIAPNDQLGVATRKHLTGVIGQ</sequence>
<dbReference type="OrthoDB" id="5867246at2759"/>
<keyword evidence="2" id="KW-0067">ATP-binding</keyword>
<dbReference type="PANTHER" id="PTHR48103">
    <property type="entry name" value="MIDASIN-RELATED"/>
    <property type="match status" value="1"/>
</dbReference>
<reference evidence="3 4" key="1">
    <citation type="submission" date="2015-09" db="EMBL/GenBank/DDBJ databases">
        <title>Draft genome of the parasitic nematode Teladorsagia circumcincta isolate WARC Sus (inbred).</title>
        <authorList>
            <person name="Mitreva M."/>
        </authorList>
    </citation>
    <scope>NUCLEOTIDE SEQUENCE [LARGE SCALE GENOMIC DNA]</scope>
    <source>
        <strain evidence="3 4">S</strain>
    </source>
</reference>
<evidence type="ECO:0000313" key="4">
    <source>
        <dbReference type="Proteomes" id="UP000230423"/>
    </source>
</evidence>
<organism evidence="3 4">
    <name type="scientific">Teladorsagia circumcincta</name>
    <name type="common">Brown stomach worm</name>
    <name type="synonym">Ostertagia circumcincta</name>
    <dbReference type="NCBI Taxonomy" id="45464"/>
    <lineage>
        <taxon>Eukaryota</taxon>
        <taxon>Metazoa</taxon>
        <taxon>Ecdysozoa</taxon>
        <taxon>Nematoda</taxon>
        <taxon>Chromadorea</taxon>
        <taxon>Rhabditida</taxon>
        <taxon>Rhabditina</taxon>
        <taxon>Rhabditomorpha</taxon>
        <taxon>Strongyloidea</taxon>
        <taxon>Trichostrongylidae</taxon>
        <taxon>Teladorsagia</taxon>
    </lineage>
</organism>
<gene>
    <name evidence="3" type="ORF">TELCIR_21700</name>
</gene>
<dbReference type="GO" id="GO:0005524">
    <property type="term" value="F:ATP binding"/>
    <property type="evidence" value="ECO:0007669"/>
    <property type="project" value="UniProtKB-KW"/>
</dbReference>
<evidence type="ECO:0000256" key="2">
    <source>
        <dbReference type="ARBA" id="ARBA00022840"/>
    </source>
</evidence>
<dbReference type="PANTHER" id="PTHR48103:SF2">
    <property type="entry name" value="MIDASIN"/>
    <property type="match status" value="1"/>
</dbReference>
<evidence type="ECO:0000256" key="1">
    <source>
        <dbReference type="ARBA" id="ARBA00022741"/>
    </source>
</evidence>
<dbReference type="GO" id="GO:0005634">
    <property type="term" value="C:nucleus"/>
    <property type="evidence" value="ECO:0007669"/>
    <property type="project" value="TreeGrafter"/>
</dbReference>
<dbReference type="Proteomes" id="UP000230423">
    <property type="component" value="Unassembled WGS sequence"/>
</dbReference>
<dbReference type="GO" id="GO:0030687">
    <property type="term" value="C:preribosome, large subunit precursor"/>
    <property type="evidence" value="ECO:0007669"/>
    <property type="project" value="TreeGrafter"/>
</dbReference>
<dbReference type="GO" id="GO:0000055">
    <property type="term" value="P:ribosomal large subunit export from nucleus"/>
    <property type="evidence" value="ECO:0007669"/>
    <property type="project" value="TreeGrafter"/>
</dbReference>